<dbReference type="GO" id="GO:0031514">
    <property type="term" value="C:motile cilium"/>
    <property type="evidence" value="ECO:0007669"/>
    <property type="project" value="UniProtKB-SubCell"/>
</dbReference>
<evidence type="ECO:0000256" key="10">
    <source>
        <dbReference type="ARBA" id="ARBA00023273"/>
    </source>
</evidence>
<dbReference type="STRING" id="1169540.A0A0G4EYR1"/>
<keyword evidence="6" id="KW-0282">Flagellum</keyword>
<dbReference type="GO" id="GO:0048870">
    <property type="term" value="P:cell motility"/>
    <property type="evidence" value="ECO:0007669"/>
    <property type="project" value="InterPro"/>
</dbReference>
<dbReference type="GO" id="GO:0008017">
    <property type="term" value="F:microtubule binding"/>
    <property type="evidence" value="ECO:0007669"/>
    <property type="project" value="InterPro"/>
</dbReference>
<dbReference type="Proteomes" id="UP000041254">
    <property type="component" value="Unassembled WGS sequence"/>
</dbReference>
<keyword evidence="7 11" id="KW-0175">Coiled coil</keyword>
<keyword evidence="4" id="KW-0963">Cytoplasm</keyword>
<keyword evidence="5" id="KW-0493">Microtubule</keyword>
<accession>A0A0G4EYR1</accession>
<dbReference type="GO" id="GO:0005794">
    <property type="term" value="C:Golgi apparatus"/>
    <property type="evidence" value="ECO:0007669"/>
    <property type="project" value="TreeGrafter"/>
</dbReference>
<dbReference type="AlphaFoldDB" id="A0A0G4EYR1"/>
<evidence type="ECO:0000256" key="5">
    <source>
        <dbReference type="ARBA" id="ARBA00022701"/>
    </source>
</evidence>
<dbReference type="InterPro" id="IPR025593">
    <property type="entry name" value="GAS8_dom"/>
</dbReference>
<gene>
    <name evidence="13" type="ORF">Vbra_8514</name>
</gene>
<proteinExistence type="inferred from homology"/>
<dbReference type="EMBL" id="CDMY01000347">
    <property type="protein sequence ID" value="CEM04081.1"/>
    <property type="molecule type" value="Genomic_DNA"/>
</dbReference>
<dbReference type="FunCoup" id="A0A0G4EYR1">
    <property type="interactions" value="5"/>
</dbReference>
<evidence type="ECO:0000256" key="4">
    <source>
        <dbReference type="ARBA" id="ARBA00022490"/>
    </source>
</evidence>
<protein>
    <recommendedName>
        <fullName evidence="12">Growth arrest-specific protein 8 domain-containing protein</fullName>
    </recommendedName>
</protein>
<sequence length="477" mass="56627">MAPKKKGKKKDKKADADPLADIPVELRSLGVDQLRERIDAYQQRLNKSMSERNYMQLERDMVNRFYEVTKDESGQLDAALLLKDQEIETSEKNHQVEIRVYEQKIRHLQYEHKRQKKLIQSEGEDNIQKEKDDHIQHVQGLAADKTSLQYDFRELGLANEEEVKRIEDGFDRNFQKLKEQFDRNHTQLQTQYEAQLESLREDLELRRKVEIHEIEERKNQHINDLMKNHQEAFDQIKAYYNDITHDNLQLIRSLKEEINEMKQREKTHHKKMLQLQAERKQLAEPLAQKEKLRAELTQQLKNYTKDKMALKNLKSRCVDMEQTLKDAKQDYRALEERFRKVEKERDDLYKRFNKGVKEIRRRAEFKNIVLEKKLDLLTSQMNEKQAQLQEVLRTAQVDPTTVANISTKLDQALGSKNRLIKELQFEVHRATKTYNDTIKVYEEKLKECGVPLDEVSFEPLQTVTSLMPAGLVTKPAF</sequence>
<reference evidence="13 14" key="1">
    <citation type="submission" date="2014-11" db="EMBL/GenBank/DDBJ databases">
        <authorList>
            <person name="Zhu J."/>
            <person name="Qi W."/>
            <person name="Song R."/>
        </authorList>
    </citation>
    <scope>NUCLEOTIDE SEQUENCE [LARGE SCALE GENOMIC DNA]</scope>
</reference>
<keyword evidence="8" id="KW-0969">Cilium</keyword>
<name>A0A0G4EYR1_VITBC</name>
<evidence type="ECO:0000313" key="13">
    <source>
        <dbReference type="EMBL" id="CEM04081.1"/>
    </source>
</evidence>
<evidence type="ECO:0000256" key="2">
    <source>
        <dbReference type="ARBA" id="ARBA00004245"/>
    </source>
</evidence>
<dbReference type="GO" id="GO:0031267">
    <property type="term" value="F:small GTPase binding"/>
    <property type="evidence" value="ECO:0007669"/>
    <property type="project" value="InterPro"/>
</dbReference>
<feature type="domain" description="Growth arrest-specific protein 8" evidence="12">
    <location>
        <begin position="224"/>
        <end position="423"/>
    </location>
</feature>
<comment type="subcellular location">
    <subcellularLocation>
        <location evidence="1">Cell projection</location>
        <location evidence="1">Cilium</location>
        <location evidence="1">Flagellum</location>
    </subcellularLocation>
    <subcellularLocation>
        <location evidence="2">Cytoplasm</location>
        <location evidence="2">Cytoskeleton</location>
    </subcellularLocation>
</comment>
<dbReference type="OMA" id="MELTNHY"/>
<evidence type="ECO:0000259" key="12">
    <source>
        <dbReference type="Pfam" id="PF13851"/>
    </source>
</evidence>
<evidence type="ECO:0000256" key="1">
    <source>
        <dbReference type="ARBA" id="ARBA00004230"/>
    </source>
</evidence>
<keyword evidence="14" id="KW-1185">Reference proteome</keyword>
<evidence type="ECO:0000256" key="9">
    <source>
        <dbReference type="ARBA" id="ARBA00023212"/>
    </source>
</evidence>
<evidence type="ECO:0000256" key="6">
    <source>
        <dbReference type="ARBA" id="ARBA00022846"/>
    </source>
</evidence>
<feature type="coiled-coil region" evidence="11">
    <location>
        <begin position="251"/>
        <end position="394"/>
    </location>
</feature>
<dbReference type="InterPro" id="IPR039308">
    <property type="entry name" value="GAS8"/>
</dbReference>
<dbReference type="PANTHER" id="PTHR31543:SF0">
    <property type="entry name" value="DYNEIN REGULATORY COMPLEX SUBUNIT 4"/>
    <property type="match status" value="1"/>
</dbReference>
<dbReference type="Pfam" id="PF13851">
    <property type="entry name" value="GAS"/>
    <property type="match status" value="1"/>
</dbReference>
<comment type="similarity">
    <text evidence="3">Belongs to the DRC4 family.</text>
</comment>
<dbReference type="InParanoid" id="A0A0G4EYR1"/>
<evidence type="ECO:0000256" key="8">
    <source>
        <dbReference type="ARBA" id="ARBA00023069"/>
    </source>
</evidence>
<evidence type="ECO:0000256" key="3">
    <source>
        <dbReference type="ARBA" id="ARBA00009859"/>
    </source>
</evidence>
<keyword evidence="9" id="KW-0206">Cytoskeleton</keyword>
<keyword evidence="10" id="KW-0966">Cell projection</keyword>
<dbReference type="VEuPathDB" id="CryptoDB:Vbra_8514"/>
<organism evidence="13 14">
    <name type="scientific">Vitrella brassicaformis (strain CCMP3155)</name>
    <dbReference type="NCBI Taxonomy" id="1169540"/>
    <lineage>
        <taxon>Eukaryota</taxon>
        <taxon>Sar</taxon>
        <taxon>Alveolata</taxon>
        <taxon>Colpodellida</taxon>
        <taxon>Vitrellaceae</taxon>
        <taxon>Vitrella</taxon>
    </lineage>
</organism>
<evidence type="ECO:0000256" key="11">
    <source>
        <dbReference type="SAM" id="Coils"/>
    </source>
</evidence>
<evidence type="ECO:0000256" key="7">
    <source>
        <dbReference type="ARBA" id="ARBA00023054"/>
    </source>
</evidence>
<evidence type="ECO:0000313" key="14">
    <source>
        <dbReference type="Proteomes" id="UP000041254"/>
    </source>
</evidence>
<dbReference type="OrthoDB" id="767661at2759"/>
<dbReference type="GO" id="GO:0005874">
    <property type="term" value="C:microtubule"/>
    <property type="evidence" value="ECO:0007669"/>
    <property type="project" value="UniProtKB-KW"/>
</dbReference>
<dbReference type="PANTHER" id="PTHR31543">
    <property type="entry name" value="DYNEIN REGULATORY COMPLEX SUBUNIT 4"/>
    <property type="match status" value="1"/>
</dbReference>